<gene>
    <name evidence="8" type="ORF">BJ095_102301</name>
</gene>
<evidence type="ECO:0000256" key="4">
    <source>
        <dbReference type="ARBA" id="ARBA00023008"/>
    </source>
</evidence>
<feature type="transmembrane region" description="Helical" evidence="5">
    <location>
        <begin position="166"/>
        <end position="187"/>
    </location>
</feature>
<keyword evidence="5" id="KW-1133">Transmembrane helix</keyword>
<dbReference type="GO" id="GO:0006825">
    <property type="term" value="P:copper ion transport"/>
    <property type="evidence" value="ECO:0007669"/>
    <property type="project" value="InterPro"/>
</dbReference>
<keyword evidence="9" id="KW-1185">Reference proteome</keyword>
<keyword evidence="2" id="KW-0479">Metal-binding</keyword>
<evidence type="ECO:0000313" key="9">
    <source>
        <dbReference type="Proteomes" id="UP000247416"/>
    </source>
</evidence>
<dbReference type="AlphaFoldDB" id="A0A318U2B9"/>
<dbReference type="Proteomes" id="UP000247416">
    <property type="component" value="Unassembled WGS sequence"/>
</dbReference>
<dbReference type="GO" id="GO:0046688">
    <property type="term" value="P:response to copper ion"/>
    <property type="evidence" value="ECO:0007669"/>
    <property type="project" value="InterPro"/>
</dbReference>
<dbReference type="SUPFAM" id="SSF81296">
    <property type="entry name" value="E set domains"/>
    <property type="match status" value="1"/>
</dbReference>
<comment type="subcellular location">
    <subcellularLocation>
        <location evidence="1">Cell envelope</location>
    </subcellularLocation>
</comment>
<proteinExistence type="predicted"/>
<protein>
    <recommendedName>
        <fullName evidence="7">CopC domain-containing protein</fullName>
    </recommendedName>
</protein>
<dbReference type="GO" id="GO:0005507">
    <property type="term" value="F:copper ion binding"/>
    <property type="evidence" value="ECO:0007669"/>
    <property type="project" value="InterPro"/>
</dbReference>
<keyword evidence="4" id="KW-0186">Copper</keyword>
<dbReference type="PANTHER" id="PTHR34820:SF4">
    <property type="entry name" value="INNER MEMBRANE PROTEIN YEBZ"/>
    <property type="match status" value="1"/>
</dbReference>
<dbReference type="InterPro" id="IPR014756">
    <property type="entry name" value="Ig_E-set"/>
</dbReference>
<reference evidence="8 9" key="1">
    <citation type="submission" date="2018-06" db="EMBL/GenBank/DDBJ databases">
        <title>Genomic Encyclopedia of Archaeal and Bacterial Type Strains, Phase II (KMG-II): from individual species to whole genera.</title>
        <authorList>
            <person name="Goeker M."/>
        </authorList>
    </citation>
    <scope>NUCLEOTIDE SEQUENCE [LARGE SCALE GENOMIC DNA]</scope>
    <source>
        <strain evidence="8 9">KACC 16626</strain>
    </source>
</reference>
<keyword evidence="3 6" id="KW-0732">Signal</keyword>
<evidence type="ECO:0000256" key="5">
    <source>
        <dbReference type="SAM" id="Phobius"/>
    </source>
</evidence>
<dbReference type="InterPro" id="IPR014755">
    <property type="entry name" value="Cu-Rt/internalin_Ig-like"/>
</dbReference>
<comment type="caution">
    <text evidence="8">The sequence shown here is derived from an EMBL/GenBank/DDBJ whole genome shotgun (WGS) entry which is preliminary data.</text>
</comment>
<keyword evidence="5" id="KW-0472">Membrane</keyword>
<feature type="domain" description="CopC" evidence="7">
    <location>
        <begin position="23"/>
        <end position="114"/>
    </location>
</feature>
<dbReference type="InterPro" id="IPR032694">
    <property type="entry name" value="CopC/D"/>
</dbReference>
<evidence type="ECO:0000259" key="7">
    <source>
        <dbReference type="Pfam" id="PF04234"/>
    </source>
</evidence>
<dbReference type="Gene3D" id="2.60.40.1220">
    <property type="match status" value="1"/>
</dbReference>
<feature type="chain" id="PRO_5016455849" description="CopC domain-containing protein" evidence="6">
    <location>
        <begin position="23"/>
        <end position="191"/>
    </location>
</feature>
<feature type="signal peptide" evidence="6">
    <location>
        <begin position="1"/>
        <end position="22"/>
    </location>
</feature>
<accession>A0A318U2B9</accession>
<evidence type="ECO:0000256" key="6">
    <source>
        <dbReference type="SAM" id="SignalP"/>
    </source>
</evidence>
<evidence type="ECO:0000256" key="3">
    <source>
        <dbReference type="ARBA" id="ARBA00022729"/>
    </source>
</evidence>
<dbReference type="PANTHER" id="PTHR34820">
    <property type="entry name" value="INNER MEMBRANE PROTEIN YEBZ"/>
    <property type="match status" value="1"/>
</dbReference>
<evidence type="ECO:0000256" key="1">
    <source>
        <dbReference type="ARBA" id="ARBA00004196"/>
    </source>
</evidence>
<dbReference type="GO" id="GO:0042597">
    <property type="term" value="C:periplasmic space"/>
    <property type="evidence" value="ECO:0007669"/>
    <property type="project" value="InterPro"/>
</dbReference>
<keyword evidence="5" id="KW-0812">Transmembrane</keyword>
<name>A0A318U2B9_9BACL</name>
<evidence type="ECO:0000256" key="2">
    <source>
        <dbReference type="ARBA" id="ARBA00022723"/>
    </source>
</evidence>
<evidence type="ECO:0000313" key="8">
    <source>
        <dbReference type="EMBL" id="PYF08535.1"/>
    </source>
</evidence>
<dbReference type="GO" id="GO:0005886">
    <property type="term" value="C:plasma membrane"/>
    <property type="evidence" value="ECO:0007669"/>
    <property type="project" value="TreeGrafter"/>
</dbReference>
<dbReference type="RefSeq" id="WP_181417945.1">
    <property type="nucleotide sequence ID" value="NZ_CP085009.1"/>
</dbReference>
<organism evidence="8 9">
    <name type="scientific">Ureibacillus chungkukjangi</name>
    <dbReference type="NCBI Taxonomy" id="1202712"/>
    <lineage>
        <taxon>Bacteria</taxon>
        <taxon>Bacillati</taxon>
        <taxon>Bacillota</taxon>
        <taxon>Bacilli</taxon>
        <taxon>Bacillales</taxon>
        <taxon>Caryophanaceae</taxon>
        <taxon>Ureibacillus</taxon>
    </lineage>
</organism>
<dbReference type="GO" id="GO:0030313">
    <property type="term" value="C:cell envelope"/>
    <property type="evidence" value="ECO:0007669"/>
    <property type="project" value="UniProtKB-SubCell"/>
</dbReference>
<dbReference type="Pfam" id="PF04234">
    <property type="entry name" value="CopC"/>
    <property type="match status" value="1"/>
</dbReference>
<dbReference type="EMBL" id="QJTJ01000002">
    <property type="protein sequence ID" value="PYF08535.1"/>
    <property type="molecule type" value="Genomic_DNA"/>
</dbReference>
<sequence>MLKKFLIVSFIFLFTFVNNAFAHTHIESSSPQSGEVITEELNEIQLTFEGKIEQNSSFTLQNTAGESISIDHISATNTILTGTLSTPLENEEYVINWTIIGADGHVMEGEVPFKMDLPTAQTNENTEDGAVDVEVTDADLSIATSESESAAEVDLAESEPVEKKSYLAPSLIGVLILIVIGSFIFFAKRKQ</sequence>
<dbReference type="InterPro" id="IPR007348">
    <property type="entry name" value="CopC_dom"/>
</dbReference>